<keyword evidence="1" id="KW-0472">Membrane</keyword>
<feature type="transmembrane region" description="Helical" evidence="1">
    <location>
        <begin position="95"/>
        <end position="116"/>
    </location>
</feature>
<keyword evidence="1" id="KW-0812">Transmembrane</keyword>
<reference evidence="2 3" key="1">
    <citation type="submission" date="2017-03" db="EMBL/GenBank/DDBJ databases">
        <title>Isolation of Levoglucosan Utilizing Bacteria.</title>
        <authorList>
            <person name="Arya A.S."/>
        </authorList>
    </citation>
    <scope>NUCLEOTIDE SEQUENCE [LARGE SCALE GENOMIC DNA]</scope>
    <source>
        <strain evidence="2 3">MEC069</strain>
    </source>
</reference>
<feature type="transmembrane region" description="Helical" evidence="1">
    <location>
        <begin position="69"/>
        <end position="88"/>
    </location>
</feature>
<dbReference type="Proteomes" id="UP000298246">
    <property type="component" value="Unassembled WGS sequence"/>
</dbReference>
<evidence type="ECO:0000313" key="2">
    <source>
        <dbReference type="EMBL" id="TFE90902.1"/>
    </source>
</evidence>
<accession>A0A4Y8Q8N0</accession>
<feature type="transmembrane region" description="Helical" evidence="1">
    <location>
        <begin position="175"/>
        <end position="193"/>
    </location>
</feature>
<keyword evidence="3" id="KW-1185">Reference proteome</keyword>
<dbReference type="EMBL" id="MYFO01000003">
    <property type="protein sequence ID" value="TFE90902.1"/>
    <property type="molecule type" value="Genomic_DNA"/>
</dbReference>
<comment type="caution">
    <text evidence="2">The sequence shown here is derived from an EMBL/GenBank/DDBJ whole genome shotgun (WGS) entry which is preliminary data.</text>
</comment>
<gene>
    <name evidence="2" type="ORF">B5M42_03495</name>
</gene>
<feature type="transmembrane region" description="Helical" evidence="1">
    <location>
        <begin position="43"/>
        <end position="63"/>
    </location>
</feature>
<dbReference type="AlphaFoldDB" id="A0A4Y8Q8N0"/>
<protein>
    <submittedName>
        <fullName evidence="2">Uncharacterized protein</fullName>
    </submittedName>
</protein>
<evidence type="ECO:0000256" key="1">
    <source>
        <dbReference type="SAM" id="Phobius"/>
    </source>
</evidence>
<feature type="transmembrane region" description="Helical" evidence="1">
    <location>
        <begin position="6"/>
        <end position="31"/>
    </location>
</feature>
<organism evidence="2 3">
    <name type="scientific">Paenibacillus athensensis</name>
    <dbReference type="NCBI Taxonomy" id="1967502"/>
    <lineage>
        <taxon>Bacteria</taxon>
        <taxon>Bacillati</taxon>
        <taxon>Bacillota</taxon>
        <taxon>Bacilli</taxon>
        <taxon>Bacillales</taxon>
        <taxon>Paenibacillaceae</taxon>
        <taxon>Paenibacillus</taxon>
    </lineage>
</organism>
<feature type="transmembrane region" description="Helical" evidence="1">
    <location>
        <begin position="128"/>
        <end position="148"/>
    </location>
</feature>
<feature type="transmembrane region" description="Helical" evidence="1">
    <location>
        <begin position="199"/>
        <end position="219"/>
    </location>
</feature>
<keyword evidence="1" id="KW-1133">Transmembrane helix</keyword>
<sequence>MTPAEVMMFFFQIVLTSMGSGLAMILTGLALFRVPVRGRWPALLLMAVNNMLWSYLLVYVWGWAEAQPILYVLFLSWQAHVLLGVRWLRALLMMFLGALSYTVVLAVVLLGTAYRLGLGFEEAFGASYLELGCKLGASLVCLLLAALMKRYRLGFSLSMAAAGRTGRGSAGDRRLLGALLAALALFAVAYYAVSRHEHWLLGVAAALVLVLSGLLFILYKKEMDEN</sequence>
<evidence type="ECO:0000313" key="3">
    <source>
        <dbReference type="Proteomes" id="UP000298246"/>
    </source>
</evidence>
<name>A0A4Y8Q8N0_9BACL</name>
<proteinExistence type="predicted"/>